<gene>
    <name evidence="2" type="ORF">SAMN06297468_0096</name>
</gene>
<evidence type="ECO:0000256" key="1">
    <source>
        <dbReference type="SAM" id="SignalP"/>
    </source>
</evidence>
<protein>
    <recommendedName>
        <fullName evidence="4">Invasion protein IalB, involved in pathogenesis</fullName>
    </recommendedName>
</protein>
<dbReference type="InterPro" id="IPR010642">
    <property type="entry name" value="Invasion_prot_B"/>
</dbReference>
<sequence>MIRLAALFPLSLLLAAVPTAAKDNLGVYENWAAFRDPSVPRCYAIAKPRPSTLERDYEPYASIGTWPERGIRGQVHFRLSRKLAKNARVTANINGRRFRLTGGGGDAWAEDKTMDAAIVAALRAGSRLTVSAVDSRGRRFSNTYDLGGVATAMDAATVGCARR</sequence>
<feature type="chain" id="PRO_5012350968" description="Invasion protein IalB, involved in pathogenesis" evidence="1">
    <location>
        <begin position="22"/>
        <end position="163"/>
    </location>
</feature>
<accession>A0A1Y6E5G6</accession>
<proteinExistence type="predicted"/>
<evidence type="ECO:0008006" key="4">
    <source>
        <dbReference type="Google" id="ProtNLM"/>
    </source>
</evidence>
<evidence type="ECO:0000313" key="2">
    <source>
        <dbReference type="EMBL" id="SMQ58004.1"/>
    </source>
</evidence>
<evidence type="ECO:0000313" key="3">
    <source>
        <dbReference type="Proteomes" id="UP000194420"/>
    </source>
</evidence>
<dbReference type="Pfam" id="PF06776">
    <property type="entry name" value="IalB"/>
    <property type="match status" value="1"/>
</dbReference>
<dbReference type="OrthoDB" id="7426653at2"/>
<dbReference type="RefSeq" id="WP_086436093.1">
    <property type="nucleotide sequence ID" value="NZ_FXWG01000001.1"/>
</dbReference>
<dbReference type="Proteomes" id="UP000194420">
    <property type="component" value="Unassembled WGS sequence"/>
</dbReference>
<organism evidence="2 3">
    <name type="scientific">Altererythrobacter xiamenensis</name>
    <dbReference type="NCBI Taxonomy" id="1316679"/>
    <lineage>
        <taxon>Bacteria</taxon>
        <taxon>Pseudomonadati</taxon>
        <taxon>Pseudomonadota</taxon>
        <taxon>Alphaproteobacteria</taxon>
        <taxon>Sphingomonadales</taxon>
        <taxon>Erythrobacteraceae</taxon>
        <taxon>Altererythrobacter</taxon>
    </lineage>
</organism>
<name>A0A1Y6E5G6_9SPHN</name>
<dbReference type="AlphaFoldDB" id="A0A1Y6E5G6"/>
<keyword evidence="3" id="KW-1185">Reference proteome</keyword>
<feature type="signal peptide" evidence="1">
    <location>
        <begin position="1"/>
        <end position="21"/>
    </location>
</feature>
<reference evidence="3" key="1">
    <citation type="submission" date="2017-04" db="EMBL/GenBank/DDBJ databases">
        <authorList>
            <person name="Varghese N."/>
            <person name="Submissions S."/>
        </authorList>
    </citation>
    <scope>NUCLEOTIDE SEQUENCE [LARGE SCALE GENOMIC DNA]</scope>
</reference>
<keyword evidence="1" id="KW-0732">Signal</keyword>
<dbReference type="EMBL" id="FXWG01000001">
    <property type="protein sequence ID" value="SMQ58004.1"/>
    <property type="molecule type" value="Genomic_DNA"/>
</dbReference>